<protein>
    <recommendedName>
        <fullName evidence="3">peptidylprolyl isomerase</fullName>
        <ecNumber evidence="3">5.2.1.8</ecNumber>
    </recommendedName>
</protein>
<comment type="similarity">
    <text evidence="2">Belongs to the PpiC/parvulin rotamase family.</text>
</comment>
<reference evidence="8" key="1">
    <citation type="journal article" date="2017" name="Proc. Natl. Acad. Sci. U.S.A.">
        <title>Simulation of Deepwater Horizon oil plume reveals substrate specialization within a complex community of hydrocarbon degraders.</title>
        <authorList>
            <person name="Hu P."/>
            <person name="Dubinsky E.A."/>
            <person name="Probst A.J."/>
            <person name="Wang J."/>
            <person name="Sieber C.M.K."/>
            <person name="Tom L.M."/>
            <person name="Gardinali P."/>
            <person name="Banfield J.F."/>
            <person name="Atlas R.M."/>
            <person name="Andersen G.L."/>
        </authorList>
    </citation>
    <scope>NUCLEOTIDE SEQUENCE [LARGE SCALE GENOMIC DNA]</scope>
</reference>
<sequence>MQEKIALFKADTNTLKSLTRKHLSSLYVLHWVKQFTPISQFELTSLKQFITENRIARQYHLYTGSKTAVHHSNEKLRALSKKVSPQEINEYYQQHKESFKTVKKVKARHIQLTSQAQADKVYQELKSGLNFAKAIEKYSHAKDKNSSEPGSLGWIKRSDLNRDWLHTLPFTQKQTGQFSPPFMSPKKRYPTTLWEIIYLDERVTGYLPPSSKTVQYNASKAIAKIKINQSVSDTKKQLWYEARVNLNKNIINTEAFIQQTTHFNLFNTGHQHSEPNHEH</sequence>
<accession>A0A1Y5HJ42</accession>
<dbReference type="PANTHER" id="PTHR47245:SF2">
    <property type="entry name" value="PEPTIDYL-PROLYL CIS-TRANS ISOMERASE HP_0175-RELATED"/>
    <property type="match status" value="1"/>
</dbReference>
<dbReference type="PROSITE" id="PS50198">
    <property type="entry name" value="PPIC_PPIASE_2"/>
    <property type="match status" value="1"/>
</dbReference>
<keyword evidence="5" id="KW-0413">Isomerase</keyword>
<dbReference type="AlphaFoldDB" id="A0A1Y5HJ42"/>
<dbReference type="InterPro" id="IPR000297">
    <property type="entry name" value="PPIase_PpiC"/>
</dbReference>
<dbReference type="EMBL" id="MABE01000636">
    <property type="protein sequence ID" value="OUS37318.1"/>
    <property type="molecule type" value="Genomic_DNA"/>
</dbReference>
<dbReference type="Pfam" id="PF13145">
    <property type="entry name" value="Rotamase_2"/>
    <property type="match status" value="1"/>
</dbReference>
<comment type="caution">
    <text evidence="7">The sequence shown here is derived from an EMBL/GenBank/DDBJ whole genome shotgun (WGS) entry which is preliminary data.</text>
</comment>
<evidence type="ECO:0000313" key="7">
    <source>
        <dbReference type="EMBL" id="OUS37318.1"/>
    </source>
</evidence>
<dbReference type="PANTHER" id="PTHR47245">
    <property type="entry name" value="PEPTIDYLPROLYL ISOMERASE"/>
    <property type="match status" value="1"/>
</dbReference>
<evidence type="ECO:0000259" key="6">
    <source>
        <dbReference type="PROSITE" id="PS50198"/>
    </source>
</evidence>
<proteinExistence type="inferred from homology"/>
<evidence type="ECO:0000256" key="5">
    <source>
        <dbReference type="PROSITE-ProRule" id="PRU00278"/>
    </source>
</evidence>
<dbReference type="SUPFAM" id="SSF54534">
    <property type="entry name" value="FKBP-like"/>
    <property type="match status" value="1"/>
</dbReference>
<keyword evidence="4 5" id="KW-0697">Rotamase</keyword>
<feature type="domain" description="PpiC" evidence="6">
    <location>
        <begin position="102"/>
        <end position="182"/>
    </location>
</feature>
<dbReference type="InterPro" id="IPR050245">
    <property type="entry name" value="PrsA_foldase"/>
</dbReference>
<evidence type="ECO:0000256" key="2">
    <source>
        <dbReference type="ARBA" id="ARBA00007656"/>
    </source>
</evidence>
<evidence type="ECO:0000256" key="4">
    <source>
        <dbReference type="ARBA" id="ARBA00023110"/>
    </source>
</evidence>
<dbReference type="EC" id="5.2.1.8" evidence="3"/>
<evidence type="ECO:0000313" key="8">
    <source>
        <dbReference type="Proteomes" id="UP000227088"/>
    </source>
</evidence>
<dbReference type="Gene3D" id="3.10.50.40">
    <property type="match status" value="1"/>
</dbReference>
<organism evidence="7 8">
    <name type="scientific">Oleispira antarctica</name>
    <dbReference type="NCBI Taxonomy" id="188908"/>
    <lineage>
        <taxon>Bacteria</taxon>
        <taxon>Pseudomonadati</taxon>
        <taxon>Pseudomonadota</taxon>
        <taxon>Gammaproteobacteria</taxon>
        <taxon>Oceanospirillales</taxon>
        <taxon>Oceanospirillaceae</taxon>
        <taxon>Oleispira</taxon>
    </lineage>
</organism>
<name>A0A1Y5HJ42_OLEAN</name>
<evidence type="ECO:0000256" key="3">
    <source>
        <dbReference type="ARBA" id="ARBA00013194"/>
    </source>
</evidence>
<dbReference type="Proteomes" id="UP000227088">
    <property type="component" value="Unassembled WGS sequence"/>
</dbReference>
<comment type="catalytic activity">
    <reaction evidence="1">
        <text>[protein]-peptidylproline (omega=180) = [protein]-peptidylproline (omega=0)</text>
        <dbReference type="Rhea" id="RHEA:16237"/>
        <dbReference type="Rhea" id="RHEA-COMP:10747"/>
        <dbReference type="Rhea" id="RHEA-COMP:10748"/>
        <dbReference type="ChEBI" id="CHEBI:83833"/>
        <dbReference type="ChEBI" id="CHEBI:83834"/>
        <dbReference type="EC" id="5.2.1.8"/>
    </reaction>
</comment>
<dbReference type="GO" id="GO:0003755">
    <property type="term" value="F:peptidyl-prolyl cis-trans isomerase activity"/>
    <property type="evidence" value="ECO:0007669"/>
    <property type="project" value="UniProtKB-KW"/>
</dbReference>
<evidence type="ECO:0000256" key="1">
    <source>
        <dbReference type="ARBA" id="ARBA00000971"/>
    </source>
</evidence>
<gene>
    <name evidence="7" type="ORF">A9R00_11100</name>
</gene>
<dbReference type="InterPro" id="IPR046357">
    <property type="entry name" value="PPIase_dom_sf"/>
</dbReference>